<dbReference type="AlphaFoldDB" id="A0A166ALD1"/>
<evidence type="ECO:0000313" key="4">
    <source>
        <dbReference type="Proteomes" id="UP000077245"/>
    </source>
</evidence>
<dbReference type="InterPro" id="IPR002104">
    <property type="entry name" value="Integrase_catalytic"/>
</dbReference>
<dbReference type="Proteomes" id="UP000077245">
    <property type="component" value="Unassembled WGS sequence"/>
</dbReference>
<dbReference type="Gene3D" id="1.10.443.10">
    <property type="entry name" value="Intergrase catalytic core"/>
    <property type="match status" value="1"/>
</dbReference>
<organism evidence="3 4">
    <name type="scientific">Methanobrevibacter curvatus</name>
    <dbReference type="NCBI Taxonomy" id="49547"/>
    <lineage>
        <taxon>Archaea</taxon>
        <taxon>Methanobacteriati</taxon>
        <taxon>Methanobacteriota</taxon>
        <taxon>Methanomada group</taxon>
        <taxon>Methanobacteria</taxon>
        <taxon>Methanobacteriales</taxon>
        <taxon>Methanobacteriaceae</taxon>
        <taxon>Methanobrevibacter</taxon>
    </lineage>
</organism>
<dbReference type="InterPro" id="IPR011010">
    <property type="entry name" value="DNA_brk_join_enz"/>
</dbReference>
<dbReference type="PATRIC" id="fig|49547.3.peg.1216"/>
<keyword evidence="4" id="KW-1185">Reference proteome</keyword>
<evidence type="ECO:0000313" key="3">
    <source>
        <dbReference type="EMBL" id="KZX12188.1"/>
    </source>
</evidence>
<gene>
    <name evidence="3" type="primary">xerC_4</name>
    <name evidence="3" type="ORF">MBCUR_11380</name>
</gene>
<dbReference type="PROSITE" id="PS51898">
    <property type="entry name" value="TYR_RECOMBINASE"/>
    <property type="match status" value="1"/>
</dbReference>
<keyword evidence="1" id="KW-0233">DNA recombination</keyword>
<proteinExistence type="predicted"/>
<dbReference type="CDD" id="cd00397">
    <property type="entry name" value="DNA_BRE_C"/>
    <property type="match status" value="1"/>
</dbReference>
<name>A0A166ALD1_9EURY</name>
<evidence type="ECO:0000256" key="1">
    <source>
        <dbReference type="ARBA" id="ARBA00023172"/>
    </source>
</evidence>
<dbReference type="EMBL" id="LWMV01000171">
    <property type="protein sequence ID" value="KZX12188.1"/>
    <property type="molecule type" value="Genomic_DNA"/>
</dbReference>
<evidence type="ECO:0000259" key="2">
    <source>
        <dbReference type="PROSITE" id="PS51898"/>
    </source>
</evidence>
<sequence length="337" mass="39354">MIKELNNDKRVQQLFMRRNISKNREDAYKIVLGDIYKLTNKTPSKLINDAKKEQEPYIVNNKIIFTSIEDRTITETFFKYYIYLINVKKVSKATTDSYLKILRSFYNEYDIELPKPISIPLPHSFLRPDDIPNKRDIKKAVNDTNNLRDKALVLLMSSSGIRGGDIRNFTVYDFLKATNIKTISKLLNTDDIIPCWDFIPSKTQKKGNICITFNTPEATNAIIDYLRNRNDLKANNPLFISNKGSNDFLSRFTLINIFRKINDELFYKNSNGDRFFHAHILKKFFINTCTQNSADPMKVKLLSGHRMGGVHNNYNTINKIFMKKFYIKLLPKLTMNE</sequence>
<accession>A0A166ALD1</accession>
<dbReference type="SUPFAM" id="SSF56349">
    <property type="entry name" value="DNA breaking-rejoining enzymes"/>
    <property type="match status" value="1"/>
</dbReference>
<dbReference type="Pfam" id="PF00589">
    <property type="entry name" value="Phage_integrase"/>
    <property type="match status" value="1"/>
</dbReference>
<reference evidence="3 4" key="1">
    <citation type="submission" date="2016-04" db="EMBL/GenBank/DDBJ databases">
        <title>Genome sequence of Methanobrevibacter curvatus DSM 11111.</title>
        <authorList>
            <person name="Poehlein A."/>
            <person name="Seedorf H."/>
            <person name="Daniel R."/>
        </authorList>
    </citation>
    <scope>NUCLEOTIDE SEQUENCE [LARGE SCALE GENOMIC DNA]</scope>
    <source>
        <strain evidence="3 4">DSM 11111</strain>
    </source>
</reference>
<dbReference type="GO" id="GO:0015074">
    <property type="term" value="P:DNA integration"/>
    <property type="evidence" value="ECO:0007669"/>
    <property type="project" value="InterPro"/>
</dbReference>
<dbReference type="GO" id="GO:0003677">
    <property type="term" value="F:DNA binding"/>
    <property type="evidence" value="ECO:0007669"/>
    <property type="project" value="InterPro"/>
</dbReference>
<protein>
    <submittedName>
        <fullName evidence="3">Tyrosine recombinase XerC</fullName>
    </submittedName>
</protein>
<dbReference type="InterPro" id="IPR013762">
    <property type="entry name" value="Integrase-like_cat_sf"/>
</dbReference>
<comment type="caution">
    <text evidence="3">The sequence shown here is derived from an EMBL/GenBank/DDBJ whole genome shotgun (WGS) entry which is preliminary data.</text>
</comment>
<dbReference type="GO" id="GO:0006310">
    <property type="term" value="P:DNA recombination"/>
    <property type="evidence" value="ECO:0007669"/>
    <property type="project" value="UniProtKB-KW"/>
</dbReference>
<feature type="domain" description="Tyr recombinase" evidence="2">
    <location>
        <begin position="112"/>
        <end position="327"/>
    </location>
</feature>